<proteinExistence type="predicted"/>
<reference evidence="1" key="2">
    <citation type="journal article" date="2024" name="Plant">
        <title>Genomic evolution and insights into agronomic trait innovations of Sesamum species.</title>
        <authorList>
            <person name="Miao H."/>
            <person name="Wang L."/>
            <person name="Qu L."/>
            <person name="Liu H."/>
            <person name="Sun Y."/>
            <person name="Le M."/>
            <person name="Wang Q."/>
            <person name="Wei S."/>
            <person name="Zheng Y."/>
            <person name="Lin W."/>
            <person name="Duan Y."/>
            <person name="Cao H."/>
            <person name="Xiong S."/>
            <person name="Wang X."/>
            <person name="Wei L."/>
            <person name="Li C."/>
            <person name="Ma Q."/>
            <person name="Ju M."/>
            <person name="Zhao R."/>
            <person name="Li G."/>
            <person name="Mu C."/>
            <person name="Tian Q."/>
            <person name="Mei H."/>
            <person name="Zhang T."/>
            <person name="Gao T."/>
            <person name="Zhang H."/>
        </authorList>
    </citation>
    <scope>NUCLEOTIDE SEQUENCE</scope>
    <source>
        <strain evidence="1">KEN1</strain>
    </source>
</reference>
<dbReference type="InterPro" id="IPR036691">
    <property type="entry name" value="Endo/exonu/phosph_ase_sf"/>
</dbReference>
<sequence>MNPLAWNYQGLRGYLTVRHLESLIRDFDPSLIFLVKIKCKGNRIEMVNRRFGNFGMHVDVVGRSVGLAMLWERDIDVQLLCFSSHHVDVVVHGTKPSSSWRFTGFYRGYDPRHRKEAWRLLDTLSAHISISWLYQRSLTNC</sequence>
<gene>
    <name evidence="1" type="ORF">Slati_2129700</name>
</gene>
<dbReference type="SUPFAM" id="SSF56219">
    <property type="entry name" value="DNase I-like"/>
    <property type="match status" value="1"/>
</dbReference>
<accession>A0AAW2WQR8</accession>
<name>A0AAW2WQR8_9LAMI</name>
<protein>
    <submittedName>
        <fullName evidence="1">Uncharacterized protein</fullName>
    </submittedName>
</protein>
<organism evidence="1">
    <name type="scientific">Sesamum latifolium</name>
    <dbReference type="NCBI Taxonomy" id="2727402"/>
    <lineage>
        <taxon>Eukaryota</taxon>
        <taxon>Viridiplantae</taxon>
        <taxon>Streptophyta</taxon>
        <taxon>Embryophyta</taxon>
        <taxon>Tracheophyta</taxon>
        <taxon>Spermatophyta</taxon>
        <taxon>Magnoliopsida</taxon>
        <taxon>eudicotyledons</taxon>
        <taxon>Gunneridae</taxon>
        <taxon>Pentapetalae</taxon>
        <taxon>asterids</taxon>
        <taxon>lamiids</taxon>
        <taxon>Lamiales</taxon>
        <taxon>Pedaliaceae</taxon>
        <taxon>Sesamum</taxon>
    </lineage>
</organism>
<dbReference type="Gene3D" id="3.60.10.10">
    <property type="entry name" value="Endonuclease/exonuclease/phosphatase"/>
    <property type="match status" value="1"/>
</dbReference>
<dbReference type="EMBL" id="JACGWN010000007">
    <property type="protein sequence ID" value="KAL0444070.1"/>
    <property type="molecule type" value="Genomic_DNA"/>
</dbReference>
<reference evidence="1" key="1">
    <citation type="submission" date="2020-06" db="EMBL/GenBank/DDBJ databases">
        <authorList>
            <person name="Li T."/>
            <person name="Hu X."/>
            <person name="Zhang T."/>
            <person name="Song X."/>
            <person name="Zhang H."/>
            <person name="Dai N."/>
            <person name="Sheng W."/>
            <person name="Hou X."/>
            <person name="Wei L."/>
        </authorList>
    </citation>
    <scope>NUCLEOTIDE SEQUENCE</scope>
    <source>
        <strain evidence="1">KEN1</strain>
        <tissue evidence="1">Leaf</tissue>
    </source>
</reference>
<comment type="caution">
    <text evidence="1">The sequence shown here is derived from an EMBL/GenBank/DDBJ whole genome shotgun (WGS) entry which is preliminary data.</text>
</comment>
<dbReference type="PANTHER" id="PTHR35218:SF9">
    <property type="entry name" value="ENDONUCLEASE_EXONUCLEASE_PHOSPHATASE DOMAIN-CONTAINING PROTEIN"/>
    <property type="match status" value="1"/>
</dbReference>
<dbReference type="PANTHER" id="PTHR35218">
    <property type="entry name" value="RNASE H DOMAIN-CONTAINING PROTEIN"/>
    <property type="match status" value="1"/>
</dbReference>
<dbReference type="AlphaFoldDB" id="A0AAW2WQR8"/>
<evidence type="ECO:0000313" key="1">
    <source>
        <dbReference type="EMBL" id="KAL0444070.1"/>
    </source>
</evidence>